<reference evidence="2" key="1">
    <citation type="submission" date="2019-12" db="EMBL/GenBank/DDBJ databases">
        <authorList>
            <person name="zhang j."/>
            <person name="sun C.M."/>
        </authorList>
    </citation>
    <scope>NUCLEOTIDE SEQUENCE</scope>
    <source>
        <strain evidence="2">NS-1</strain>
    </source>
</reference>
<accession>A0A8A7KHG7</accession>
<keyword evidence="1" id="KW-0812">Transmembrane</keyword>
<proteinExistence type="predicted"/>
<name>A0A8A7KHG7_9FIRM</name>
<evidence type="ECO:0000256" key="1">
    <source>
        <dbReference type="SAM" id="Phobius"/>
    </source>
</evidence>
<dbReference type="EMBL" id="CP046640">
    <property type="protein sequence ID" value="QTL97322.1"/>
    <property type="molecule type" value="Genomic_DNA"/>
</dbReference>
<dbReference type="AlphaFoldDB" id="A0A8A7KHG7"/>
<feature type="transmembrane region" description="Helical" evidence="1">
    <location>
        <begin position="12"/>
        <end position="33"/>
    </location>
</feature>
<evidence type="ECO:0000313" key="3">
    <source>
        <dbReference type="Proteomes" id="UP000665020"/>
    </source>
</evidence>
<keyword evidence="1" id="KW-0472">Membrane</keyword>
<gene>
    <name evidence="2" type="ORF">GM661_04645</name>
</gene>
<evidence type="ECO:0000313" key="2">
    <source>
        <dbReference type="EMBL" id="QTL97322.1"/>
    </source>
</evidence>
<sequence length="350" mass="41400">MTQTDKSKQKQVIIIAAVVLIAPVIIGLLVNLGSHDIEDVRIKMEEYLYDRYGEEFVVDRIGTRSGYYEARIYPKSIIGTSKEDDSYYYSQAGIKIERKLGNVGDGYDIVLLNIEGEEYLKPKAREMFGDKIKLKTKIRYKKKKEGNDYFSWQIRSGFKELLKKSVNNSETHRIELQLFIYIFDRIETEEEKEERRREIFEFVQYLKEEGLYKYLELGVIFIDERVLAPGYGEYSLEVRFSDKEKVEIGGKKVYLPPLELRKEMTVKLQEEIDKMSEEELLERMGRIKKSRLDDLRGYNTQCGTFIYSWGMLEENYSSSLSRRDKSRNYSKLEHVELDNGLKYMYLSRKE</sequence>
<keyword evidence="3" id="KW-1185">Reference proteome</keyword>
<protein>
    <submittedName>
        <fullName evidence="2">Uncharacterized protein</fullName>
    </submittedName>
</protein>
<keyword evidence="1" id="KW-1133">Transmembrane helix</keyword>
<dbReference type="Proteomes" id="UP000665020">
    <property type="component" value="Chromosome"/>
</dbReference>
<dbReference type="RefSeq" id="WP_230868952.1">
    <property type="nucleotide sequence ID" value="NZ_CP046640.1"/>
</dbReference>
<organism evidence="2 3">
    <name type="scientific">Iocasia fonsfrigidae</name>
    <dbReference type="NCBI Taxonomy" id="2682810"/>
    <lineage>
        <taxon>Bacteria</taxon>
        <taxon>Bacillati</taxon>
        <taxon>Bacillota</taxon>
        <taxon>Clostridia</taxon>
        <taxon>Halanaerobiales</taxon>
        <taxon>Halanaerobiaceae</taxon>
        <taxon>Iocasia</taxon>
    </lineage>
</organism>
<dbReference type="KEGG" id="ifn:GM661_04645"/>